<dbReference type="KEGG" id="cpyr:CYJ47_10830"/>
<dbReference type="InterPro" id="IPR036249">
    <property type="entry name" value="Thioredoxin-like_sf"/>
</dbReference>
<evidence type="ECO:0000256" key="3">
    <source>
        <dbReference type="ARBA" id="ARBA00023002"/>
    </source>
</evidence>
<evidence type="ECO:0000313" key="8">
    <source>
        <dbReference type="EMBL" id="WOT01749.1"/>
    </source>
</evidence>
<dbReference type="GO" id="GO:0016491">
    <property type="term" value="F:oxidoreductase activity"/>
    <property type="evidence" value="ECO:0007669"/>
    <property type="project" value="UniProtKB-KW"/>
</dbReference>
<evidence type="ECO:0000256" key="5">
    <source>
        <dbReference type="ARBA" id="ARBA00023284"/>
    </source>
</evidence>
<evidence type="ECO:0000259" key="7">
    <source>
        <dbReference type="PROSITE" id="PS51352"/>
    </source>
</evidence>
<dbReference type="PROSITE" id="PS51352">
    <property type="entry name" value="THIOREDOXIN_2"/>
    <property type="match status" value="1"/>
</dbReference>
<keyword evidence="3" id="KW-0560">Oxidoreductase</keyword>
<dbReference type="SUPFAM" id="SSF52833">
    <property type="entry name" value="Thioredoxin-like"/>
    <property type="match status" value="1"/>
</dbReference>
<feature type="region of interest" description="Disordered" evidence="6">
    <location>
        <begin position="28"/>
        <end position="72"/>
    </location>
</feature>
<feature type="compositionally biased region" description="Low complexity" evidence="6">
    <location>
        <begin position="39"/>
        <end position="54"/>
    </location>
</feature>
<organism evidence="8 9">
    <name type="scientific">Corynebacterium pyruviciproducens</name>
    <dbReference type="NCBI Taxonomy" id="598660"/>
    <lineage>
        <taxon>Bacteria</taxon>
        <taxon>Bacillati</taxon>
        <taxon>Actinomycetota</taxon>
        <taxon>Actinomycetes</taxon>
        <taxon>Mycobacteriales</taxon>
        <taxon>Corynebacteriaceae</taxon>
        <taxon>Corynebacterium</taxon>
    </lineage>
</organism>
<name>A0AAF0YTQ9_9CORY</name>
<evidence type="ECO:0000256" key="2">
    <source>
        <dbReference type="ARBA" id="ARBA00022729"/>
    </source>
</evidence>
<proteinExistence type="inferred from homology"/>
<accession>A0AAF0YTQ9</accession>
<reference evidence="8" key="2">
    <citation type="submission" date="2023-10" db="EMBL/GenBank/DDBJ databases">
        <authorList>
            <person name="Choi B."/>
        </authorList>
    </citation>
    <scope>NUCLEOTIDE SEQUENCE</scope>
    <source>
        <strain evidence="8">UMB0763</strain>
    </source>
</reference>
<dbReference type="AlphaFoldDB" id="A0AAF0YTQ9"/>
<evidence type="ECO:0000313" key="9">
    <source>
        <dbReference type="Proteomes" id="UP000234560"/>
    </source>
</evidence>
<dbReference type="InterPro" id="IPR013766">
    <property type="entry name" value="Thioredoxin_domain"/>
</dbReference>
<dbReference type="PANTHER" id="PTHR13887:SF14">
    <property type="entry name" value="DISULFIDE BOND FORMATION PROTEIN D"/>
    <property type="match status" value="1"/>
</dbReference>
<keyword evidence="4" id="KW-1015">Disulfide bond</keyword>
<evidence type="ECO:0000256" key="1">
    <source>
        <dbReference type="ARBA" id="ARBA00005791"/>
    </source>
</evidence>
<dbReference type="PANTHER" id="PTHR13887">
    <property type="entry name" value="GLUTATHIONE S-TRANSFERASE KAPPA"/>
    <property type="match status" value="1"/>
</dbReference>
<comment type="similarity">
    <text evidence="1">Belongs to the thioredoxin family. DsbA subfamily.</text>
</comment>
<reference evidence="8" key="1">
    <citation type="submission" date="2017-12" db="EMBL/GenBank/DDBJ databases">
        <authorList>
            <person name="Thomas-White K."/>
            <person name="Wolfe A.J."/>
        </authorList>
    </citation>
    <scope>NUCLEOTIDE SEQUENCE</scope>
    <source>
        <strain evidence="8">UMB0763</strain>
    </source>
</reference>
<feature type="domain" description="Thioredoxin" evidence="7">
    <location>
        <begin position="40"/>
        <end position="264"/>
    </location>
</feature>
<dbReference type="RefSeq" id="WP_101677651.1">
    <property type="nucleotide sequence ID" value="NZ_CAMIHY010000037.1"/>
</dbReference>
<evidence type="ECO:0000256" key="6">
    <source>
        <dbReference type="SAM" id="MobiDB-lite"/>
    </source>
</evidence>
<dbReference type="Proteomes" id="UP000234560">
    <property type="component" value="Chromosome"/>
</dbReference>
<keyword evidence="5" id="KW-0676">Redox-active center</keyword>
<dbReference type="Pfam" id="PF13462">
    <property type="entry name" value="Thioredoxin_4"/>
    <property type="match status" value="1"/>
</dbReference>
<gene>
    <name evidence="8" type="ORF">CYJ47_10830</name>
</gene>
<sequence length="264" mass="28185">MKKSLYWILGAVVLVAVLLIGYALGSGGKDKQEPPAPNPTTVSSAAPAAPSTQAKEVTPVEPSGTEGAFLYGPGKTIASSDDITNVHRRMANDPFAEGDIDAPVVISEFSDFECPYCAKYANDAYKQILSEYVNKGLVRVEWNDMAINGPNAVKAAEAGRAAAAQGKFHEFHNALYTASKDVPGHPENDIEDFVRFAEEAGVPDIDRFRSEVENGTYTQAVTSATKYGASIGINGTPSFIIGDQYVSGAQPFEAFKEVIDAQLK</sequence>
<protein>
    <submittedName>
        <fullName evidence="8">Thioredoxin domain-containing protein</fullName>
    </submittedName>
</protein>
<keyword evidence="2" id="KW-0732">Signal</keyword>
<evidence type="ECO:0000256" key="4">
    <source>
        <dbReference type="ARBA" id="ARBA00023157"/>
    </source>
</evidence>
<dbReference type="EMBL" id="CP136958">
    <property type="protein sequence ID" value="WOT01749.1"/>
    <property type="molecule type" value="Genomic_DNA"/>
</dbReference>
<dbReference type="Gene3D" id="3.40.30.10">
    <property type="entry name" value="Glutaredoxin"/>
    <property type="match status" value="1"/>
</dbReference>
<dbReference type="InterPro" id="IPR012336">
    <property type="entry name" value="Thioredoxin-like_fold"/>
</dbReference>